<evidence type="ECO:0000256" key="9">
    <source>
        <dbReference type="ARBA" id="ARBA00022853"/>
    </source>
</evidence>
<feature type="zinc finger region" description="TRAF-type" evidence="11">
    <location>
        <begin position="135"/>
        <end position="177"/>
    </location>
</feature>
<dbReference type="InterPro" id="IPR032070">
    <property type="entry name" value="TRAF_BIRC3-bd"/>
</dbReference>
<gene>
    <name evidence="17" type="ORF">QQF64_032506</name>
</gene>
<dbReference type="Pfam" id="PF18104">
    <property type="entry name" value="Tudor_2"/>
    <property type="match status" value="1"/>
</dbReference>
<evidence type="ECO:0000256" key="11">
    <source>
        <dbReference type="PROSITE-ProRule" id="PRU00207"/>
    </source>
</evidence>
<keyword evidence="5 11" id="KW-0479">Metal-binding</keyword>
<evidence type="ECO:0000256" key="3">
    <source>
        <dbReference type="ARBA" id="ARBA00008084"/>
    </source>
</evidence>
<dbReference type="SMART" id="SM00249">
    <property type="entry name" value="PHD"/>
    <property type="match status" value="2"/>
</dbReference>
<dbReference type="InterPro" id="IPR019786">
    <property type="entry name" value="Zinc_finger_PHD-type_CS"/>
</dbReference>
<dbReference type="InterPro" id="IPR019787">
    <property type="entry name" value="Znf_PHD-finger"/>
</dbReference>
<dbReference type="InterPro" id="IPR001293">
    <property type="entry name" value="Znf_TRAF"/>
</dbReference>
<evidence type="ECO:0000259" key="13">
    <source>
        <dbReference type="PROSITE" id="PS50016"/>
    </source>
</evidence>
<feature type="region of interest" description="Disordered" evidence="12">
    <location>
        <begin position="192"/>
        <end position="217"/>
    </location>
</feature>
<dbReference type="Gene3D" id="3.90.980.20">
    <property type="match status" value="1"/>
</dbReference>
<dbReference type="EMBL" id="JAYMGO010000008">
    <property type="protein sequence ID" value="KAL1270217.1"/>
    <property type="molecule type" value="Genomic_DNA"/>
</dbReference>
<evidence type="ECO:0000256" key="4">
    <source>
        <dbReference type="ARBA" id="ARBA00022490"/>
    </source>
</evidence>
<dbReference type="Pfam" id="PF14061">
    <property type="entry name" value="Mtf2_C"/>
    <property type="match status" value="1"/>
</dbReference>
<organism evidence="17 18">
    <name type="scientific">Cirrhinus molitorella</name>
    <name type="common">mud carp</name>
    <dbReference type="NCBI Taxonomy" id="172907"/>
    <lineage>
        <taxon>Eukaryota</taxon>
        <taxon>Metazoa</taxon>
        <taxon>Chordata</taxon>
        <taxon>Craniata</taxon>
        <taxon>Vertebrata</taxon>
        <taxon>Euteleostomi</taxon>
        <taxon>Actinopterygii</taxon>
        <taxon>Neopterygii</taxon>
        <taxon>Teleostei</taxon>
        <taxon>Ostariophysi</taxon>
        <taxon>Cypriniformes</taxon>
        <taxon>Cyprinidae</taxon>
        <taxon>Labeoninae</taxon>
        <taxon>Labeonini</taxon>
        <taxon>Cirrhinus</taxon>
    </lineage>
</organism>
<feature type="region of interest" description="Disordered" evidence="12">
    <location>
        <begin position="265"/>
        <end position="307"/>
    </location>
</feature>
<evidence type="ECO:0000313" key="17">
    <source>
        <dbReference type="EMBL" id="KAL1270217.1"/>
    </source>
</evidence>
<name>A0ABR3MZZ5_9TELE</name>
<proteinExistence type="inferred from homology"/>
<dbReference type="CDD" id="cd23125">
    <property type="entry name" value="RING-HC_TRAF1-like"/>
    <property type="match status" value="1"/>
</dbReference>
<dbReference type="Gene3D" id="3.30.40.10">
    <property type="entry name" value="Zinc/RING finger domain, C3HC4 (zinc finger)"/>
    <property type="match status" value="3"/>
</dbReference>
<dbReference type="Pfam" id="PF16673">
    <property type="entry name" value="TRAF_BIRC3_bd"/>
    <property type="match status" value="1"/>
</dbReference>
<dbReference type="SUPFAM" id="SSF49599">
    <property type="entry name" value="TRAF domain-like"/>
    <property type="match status" value="2"/>
</dbReference>
<dbReference type="InterPro" id="IPR025894">
    <property type="entry name" value="Mtf2_C_dom"/>
</dbReference>
<dbReference type="InterPro" id="IPR047400">
    <property type="entry name" value="Tudor_PHF19"/>
</dbReference>
<dbReference type="InterPro" id="IPR040477">
    <property type="entry name" value="KDM4-like_Tudor"/>
</dbReference>
<dbReference type="PROSITE" id="PS50089">
    <property type="entry name" value="ZF_RING_2"/>
    <property type="match status" value="1"/>
</dbReference>
<evidence type="ECO:0000256" key="2">
    <source>
        <dbReference type="ARBA" id="ARBA00004496"/>
    </source>
</evidence>
<dbReference type="SUPFAM" id="SSF57850">
    <property type="entry name" value="RING/U-box"/>
    <property type="match status" value="1"/>
</dbReference>
<dbReference type="InterPro" id="IPR017907">
    <property type="entry name" value="Znf_RING_CS"/>
</dbReference>
<evidence type="ECO:0000259" key="16">
    <source>
        <dbReference type="PROSITE" id="PS50145"/>
    </source>
</evidence>
<dbReference type="SUPFAM" id="SSF63748">
    <property type="entry name" value="Tudor/PWWP/MBT"/>
    <property type="match status" value="1"/>
</dbReference>
<keyword evidence="7 11" id="KW-0863">Zinc-finger</keyword>
<dbReference type="Gene3D" id="1.20.5.110">
    <property type="match status" value="1"/>
</dbReference>
<evidence type="ECO:0000256" key="5">
    <source>
        <dbReference type="ARBA" id="ARBA00022723"/>
    </source>
</evidence>
<comment type="similarity">
    <text evidence="3">Belongs to the Polycomblike family.</text>
</comment>
<keyword evidence="10" id="KW-0539">Nucleus</keyword>
<reference evidence="17 18" key="1">
    <citation type="submission" date="2023-09" db="EMBL/GenBank/DDBJ databases">
        <authorList>
            <person name="Wang M."/>
        </authorList>
    </citation>
    <scope>NUCLEOTIDE SEQUENCE [LARGE SCALE GENOMIC DNA]</scope>
    <source>
        <strain evidence="17">GT-2023</strain>
        <tissue evidence="17">Liver</tissue>
    </source>
</reference>
<dbReference type="CDD" id="cd15581">
    <property type="entry name" value="PHD2_PHF19"/>
    <property type="match status" value="1"/>
</dbReference>
<dbReference type="InterPro" id="IPR049342">
    <property type="entry name" value="TRAF1-6_MATH_dom"/>
</dbReference>
<dbReference type="InterPro" id="IPR002083">
    <property type="entry name" value="MATH/TRAF_dom"/>
</dbReference>
<dbReference type="PROSITE" id="PS50145">
    <property type="entry name" value="ZF_TRAF"/>
    <property type="match status" value="1"/>
</dbReference>
<evidence type="ECO:0000259" key="14">
    <source>
        <dbReference type="PROSITE" id="PS50089"/>
    </source>
</evidence>
<comment type="caution">
    <text evidence="17">The sequence shown here is derived from an EMBL/GenBank/DDBJ whole genome shotgun (WGS) entry which is preliminary data.</text>
</comment>
<evidence type="ECO:0000256" key="8">
    <source>
        <dbReference type="ARBA" id="ARBA00022833"/>
    </source>
</evidence>
<accession>A0ABR3MZZ5</accession>
<dbReference type="Pfam" id="PF02176">
    <property type="entry name" value="zf-TRAF"/>
    <property type="match status" value="1"/>
</dbReference>
<feature type="domain" description="TRAF-type" evidence="16">
    <location>
        <begin position="135"/>
        <end position="177"/>
    </location>
</feature>
<dbReference type="SMART" id="SM00061">
    <property type="entry name" value="MATH"/>
    <property type="match status" value="1"/>
</dbReference>
<feature type="domain" description="RING-type" evidence="14">
    <location>
        <begin position="43"/>
        <end position="83"/>
    </location>
</feature>
<evidence type="ECO:0000256" key="7">
    <source>
        <dbReference type="ARBA" id="ARBA00022771"/>
    </source>
</evidence>
<dbReference type="InterPro" id="IPR001841">
    <property type="entry name" value="Znf_RING"/>
</dbReference>
<dbReference type="InterPro" id="IPR008974">
    <property type="entry name" value="TRAF-like"/>
</dbReference>
<feature type="domain" description="PHD-type" evidence="13">
    <location>
        <begin position="707"/>
        <end position="760"/>
    </location>
</feature>
<dbReference type="Proteomes" id="UP001558613">
    <property type="component" value="Unassembled WGS sequence"/>
</dbReference>
<evidence type="ECO:0000259" key="15">
    <source>
        <dbReference type="PROSITE" id="PS50144"/>
    </source>
</evidence>
<sequence>MASGSAVSDPSLNGVSSTPGENEYPSGFPQSICDEVPKEKYLCSNCNNVLNKARQTVCGHRYCLACVNWLVRNNKDLVCTKCKEADPNVENDSSVLTLDQFFNDAAINKEILDLKVHCANQGCPWRSTLKNFEDHQSQCEYALIPCNIGCGTMVQRKTLATHLERGCPNNKTTCPSCAGVLTPRELQKHVCANSSDKKTTKTDKRQKNNHPGSSKKKEPCIFSDVGCPFKGNADKVKEHESCSHVGHLQLLLDVTRALQRTLNSPAEQCHQESPDFHQPGQCGTSLTSQSESEIETDGGDPGANDKALSLHDDQAELAVGQQLDALQQRVQVMENIISALNREVEKTQFSVVALERDNYNSQQLIQHLETKVAEQQQRLVRKDIHITSLQQCISAQQDVSYDGTFLWRLCDVSQRLREAVSGQKISQYSPAFYTARYGFKVCMRLYLNGDGVGKGTHISLFFVIMQGEYDAILAWPFRHKVTFFLIDQNQREHVIDAFRPDLSSASFHRPISEMNVASGCPLFFPLGKLRSPKHAYCKDDTIYIKAFNVFLSLEQSFCSPSSTALLLYFLRNSLIHREWDFGLPEEEYLHFWRVLPAGLERNQSGSVGVSVVSMLVSTCRDGYLTVGSEPLESKHLLPKREKTCSDQETNLTVGQYVLCRWSDGLYYLGKIQRVSTSKQSCFVTFEDNSKFWVFWKDIQHAGVPGEDPKCSVCSDMSLVPGNEILICGKCGIGYHQLCHLPPVESSADLLPWFCRKCIFALAVRKGGALKKGPISKSLQAMKQVLPYNPEELEWDSLHRTNHQQCYCYCGGPGEWYLKMLQCFRCEQWFHEACTQCLQESMMFGDRFYLFICAVCNKGVEYIKRLALRWVDVVHLALYNLGVQSKKKYFELEEIQTFITNNWDHFQMGKLSNTPLSERGQCILDALNNYKSKFLCGKEIKKRKCIFRLRTRVPPNPPSKLFPEKAKNSEGHRGRKNGASRSSNSVPAEKRGKKRHKWLLEDAIPNNDLTSTWSTNHHMANIFDFTLDELQSLKSTSSGQTFSMDQDSTDAASTSGSAITSISYDFRKNVGSRKRKLPSSNYTVLATKKEMVERELSPISMPGEESNVMMENNIDSHTFESISEDDSSLSHLKSSITSYFGAAGRLTCGEKYQVLARRITPEGKVQYLVEWEGTTPY</sequence>
<feature type="compositionally biased region" description="Polar residues" evidence="12">
    <location>
        <begin position="1"/>
        <end position="20"/>
    </location>
</feature>
<dbReference type="CDD" id="cd20451">
    <property type="entry name" value="Tudor_PHF19"/>
    <property type="match status" value="1"/>
</dbReference>
<dbReference type="InterPro" id="IPR001965">
    <property type="entry name" value="Znf_PHD"/>
</dbReference>
<evidence type="ECO:0000256" key="10">
    <source>
        <dbReference type="ARBA" id="ARBA00023242"/>
    </source>
</evidence>
<dbReference type="SMART" id="SM00333">
    <property type="entry name" value="TUDOR"/>
    <property type="match status" value="1"/>
</dbReference>
<dbReference type="PROSITE" id="PS00518">
    <property type="entry name" value="ZF_RING_1"/>
    <property type="match status" value="1"/>
</dbReference>
<dbReference type="Pfam" id="PF00628">
    <property type="entry name" value="PHD"/>
    <property type="match status" value="1"/>
</dbReference>
<dbReference type="Gene3D" id="2.30.30.140">
    <property type="match status" value="1"/>
</dbReference>
<dbReference type="PROSITE" id="PS50144">
    <property type="entry name" value="MATH"/>
    <property type="match status" value="1"/>
</dbReference>
<dbReference type="InterPro" id="IPR013083">
    <property type="entry name" value="Znf_RING/FYVE/PHD"/>
</dbReference>
<evidence type="ECO:0008006" key="19">
    <source>
        <dbReference type="Google" id="ProtNLM"/>
    </source>
</evidence>
<feature type="domain" description="MATH" evidence="15">
    <location>
        <begin position="402"/>
        <end position="548"/>
    </location>
</feature>
<dbReference type="InterPro" id="IPR002999">
    <property type="entry name" value="Tudor"/>
</dbReference>
<keyword evidence="9" id="KW-0156">Chromatin regulator</keyword>
<evidence type="ECO:0000313" key="18">
    <source>
        <dbReference type="Proteomes" id="UP001558613"/>
    </source>
</evidence>
<protein>
    <recommendedName>
        <fullName evidence="19">RING-type E3 ubiquitin transferase</fullName>
    </recommendedName>
</protein>
<dbReference type="PROSITE" id="PS01359">
    <property type="entry name" value="ZF_PHD_1"/>
    <property type="match status" value="1"/>
</dbReference>
<evidence type="ECO:0000256" key="6">
    <source>
        <dbReference type="ARBA" id="ARBA00022737"/>
    </source>
</evidence>
<dbReference type="InterPro" id="IPR042017">
    <property type="entry name" value="PHF19_PHD2"/>
</dbReference>
<dbReference type="PANTHER" id="PTHR10131:SF96">
    <property type="entry name" value="TNF RECEPTOR-ASSOCIATED FACTOR 1"/>
    <property type="match status" value="1"/>
</dbReference>
<dbReference type="InterPro" id="IPR011011">
    <property type="entry name" value="Znf_FYVE_PHD"/>
</dbReference>
<dbReference type="PANTHER" id="PTHR10131">
    <property type="entry name" value="TNF RECEPTOR ASSOCIATED FACTOR"/>
    <property type="match status" value="1"/>
</dbReference>
<feature type="region of interest" description="Disordered" evidence="12">
    <location>
        <begin position="1"/>
        <end position="22"/>
    </location>
</feature>
<evidence type="ECO:0000256" key="12">
    <source>
        <dbReference type="SAM" id="MobiDB-lite"/>
    </source>
</evidence>
<feature type="compositionally biased region" description="Polar residues" evidence="12">
    <location>
        <begin position="281"/>
        <end position="291"/>
    </location>
</feature>
<keyword evidence="8 11" id="KW-0862">Zinc</keyword>
<dbReference type="SUPFAM" id="SSF57903">
    <property type="entry name" value="FYVE/PHD zinc finger"/>
    <property type="match status" value="2"/>
</dbReference>
<keyword evidence="4" id="KW-0963">Cytoplasm</keyword>
<keyword evidence="6" id="KW-0677">Repeat</keyword>
<dbReference type="Pfam" id="PF21355">
    <property type="entry name" value="TRAF-mep_MATH"/>
    <property type="match status" value="1"/>
</dbReference>
<feature type="compositionally biased region" description="Basic and acidic residues" evidence="12">
    <location>
        <begin position="961"/>
        <end position="971"/>
    </location>
</feature>
<comment type="subcellular location">
    <subcellularLocation>
        <location evidence="2">Cytoplasm</location>
    </subcellularLocation>
    <subcellularLocation>
        <location evidence="1">Nucleus</location>
    </subcellularLocation>
</comment>
<evidence type="ECO:0000256" key="1">
    <source>
        <dbReference type="ARBA" id="ARBA00004123"/>
    </source>
</evidence>
<dbReference type="Gene3D" id="2.60.210.10">
    <property type="entry name" value="Apoptosis, Tumor Necrosis Factor Receptor Associated Protein 2, Chain A"/>
    <property type="match status" value="1"/>
</dbReference>
<keyword evidence="18" id="KW-1185">Reference proteome</keyword>
<feature type="region of interest" description="Disordered" evidence="12">
    <location>
        <begin position="955"/>
        <end position="995"/>
    </location>
</feature>
<feature type="compositionally biased region" description="Basic and acidic residues" evidence="12">
    <location>
        <begin position="195"/>
        <end position="206"/>
    </location>
</feature>
<dbReference type="PROSITE" id="PS50016">
    <property type="entry name" value="ZF_PHD_2"/>
    <property type="match status" value="1"/>
</dbReference>